<dbReference type="CDD" id="cd00886">
    <property type="entry name" value="MogA_MoaB"/>
    <property type="match status" value="1"/>
</dbReference>
<dbReference type="KEGG" id="lcd:clem_03035"/>
<proteinExistence type="predicted"/>
<dbReference type="Proteomes" id="UP000201728">
    <property type="component" value="Chromosome"/>
</dbReference>
<dbReference type="InterPro" id="IPR036425">
    <property type="entry name" value="MoaB/Mog-like_dom_sf"/>
</dbReference>
<feature type="domain" description="MoaB/Mog" evidence="4">
    <location>
        <begin position="196"/>
        <end position="340"/>
    </location>
</feature>
<protein>
    <submittedName>
        <fullName evidence="5">Cyclic pyranopterin monophosphate synthase accessory protein</fullName>
    </submittedName>
</protein>
<dbReference type="SUPFAM" id="SSF55040">
    <property type="entry name" value="Molybdenum cofactor biosynthesis protein C, MoaC"/>
    <property type="match status" value="1"/>
</dbReference>
<evidence type="ECO:0000256" key="3">
    <source>
        <dbReference type="ARBA" id="ARBA00055087"/>
    </source>
</evidence>
<dbReference type="InterPro" id="IPR001453">
    <property type="entry name" value="MoaB/Mog_dom"/>
</dbReference>
<dbReference type="NCBIfam" id="TIGR00177">
    <property type="entry name" value="molyb_syn"/>
    <property type="match status" value="1"/>
</dbReference>
<dbReference type="InterPro" id="IPR012247">
    <property type="entry name" value="MoaC_MogA"/>
</dbReference>
<dbReference type="InterPro" id="IPR002820">
    <property type="entry name" value="Mopterin_CF_biosynth-C_dom"/>
</dbReference>
<keyword evidence="6" id="KW-1185">Reference proteome</keyword>
<dbReference type="RefSeq" id="WP_094090249.1">
    <property type="nucleotide sequence ID" value="NZ_CP016397.1"/>
</dbReference>
<accession>A0A222P054</accession>
<evidence type="ECO:0000259" key="4">
    <source>
        <dbReference type="SMART" id="SM00852"/>
    </source>
</evidence>
<dbReference type="SUPFAM" id="SSF53218">
    <property type="entry name" value="Molybdenum cofactor biosynthesis proteins"/>
    <property type="match status" value="1"/>
</dbReference>
<dbReference type="Gene3D" id="3.30.70.640">
    <property type="entry name" value="Molybdopterin cofactor biosynthesis C (MoaC) domain"/>
    <property type="match status" value="1"/>
</dbReference>
<dbReference type="PANTHER" id="PTHR43764:SF1">
    <property type="entry name" value="MOLYBDOPTERIN MOLYBDOTRANSFERASE"/>
    <property type="match status" value="1"/>
</dbReference>
<dbReference type="InterPro" id="IPR036522">
    <property type="entry name" value="MoaC_sf"/>
</dbReference>
<sequence>MIHQHTSESSKKEAISDPWNNSLPEHAYRMVDIGKKTPTFRCAVAQGKIYVGEKAFRKIQDKTMPKGDPLILAEVAGITGAKCAFQCIPLCHPLNLDQVIVLSEPNEKEFSIMIYCIVSAFAKTGVEMEALAGVNAALLSIYDLCKIVNKELLISDIYLLYKEGGKSGLWVHSQGVPEWLQQKLFSQTPFADLRMAVISISDRAYQGHEDYPDIGIYLKEELEKLGAKAISYALVPDEKELIQQEIKKAADASCHVIFLRGGTGITKRDVTTQAVIEISDRLIPGFGELLRKTGEQHTPFTWLSCSLGAVLGRSLIVTIPGSKNAIYESMRVLPELLVKAVEELQRF</sequence>
<evidence type="ECO:0000313" key="5">
    <source>
        <dbReference type="EMBL" id="ASQ45165.1"/>
    </source>
</evidence>
<dbReference type="EMBL" id="CP016397">
    <property type="protein sequence ID" value="ASQ45165.1"/>
    <property type="molecule type" value="Genomic_DNA"/>
</dbReference>
<dbReference type="PANTHER" id="PTHR43764">
    <property type="entry name" value="MOLYBDENUM COFACTOR BIOSYNTHESIS"/>
    <property type="match status" value="1"/>
</dbReference>
<evidence type="ECO:0000313" key="6">
    <source>
        <dbReference type="Proteomes" id="UP000201728"/>
    </source>
</evidence>
<dbReference type="Pfam" id="PF00994">
    <property type="entry name" value="MoCF_biosynth"/>
    <property type="match status" value="1"/>
</dbReference>
<dbReference type="Pfam" id="PF01967">
    <property type="entry name" value="MoaC"/>
    <property type="match status" value="1"/>
</dbReference>
<gene>
    <name evidence="5" type="primary">moaC</name>
    <name evidence="5" type="ORF">clem_03035</name>
</gene>
<evidence type="ECO:0000256" key="1">
    <source>
        <dbReference type="ARBA" id="ARBA00005046"/>
    </source>
</evidence>
<dbReference type="PIRSF" id="PIRSF036594">
    <property type="entry name" value="MoaC_MogA"/>
    <property type="match status" value="1"/>
</dbReference>
<dbReference type="InterPro" id="IPR051920">
    <property type="entry name" value="MPT_Adenylyltrnsfr/MoaC-Rel"/>
</dbReference>
<reference evidence="6" key="1">
    <citation type="submission" date="2016-07" db="EMBL/GenBank/DDBJ databases">
        <authorList>
            <person name="Florea S."/>
            <person name="Webb J.S."/>
            <person name="Jaromczyk J."/>
            <person name="Schardl C.L."/>
        </authorList>
    </citation>
    <scope>NUCLEOTIDE SEQUENCE [LARGE SCALE GENOMIC DNA]</scope>
    <source>
        <strain evidence="6">CDC-D5610</strain>
    </source>
</reference>
<keyword evidence="2" id="KW-0501">Molybdenum cofactor biosynthesis</keyword>
<dbReference type="GO" id="GO:0006777">
    <property type="term" value="P:Mo-molybdopterin cofactor biosynthetic process"/>
    <property type="evidence" value="ECO:0007669"/>
    <property type="project" value="UniProtKB-KW"/>
</dbReference>
<name>A0A222P054_9GAMM</name>
<comment type="function">
    <text evidence="3">Catalyzes the conversion of (8S)-3',8-cyclo-7,8-dihydroguanosine 5'-triphosphate to cyclic pyranopterin monophosphate (cPMP).</text>
</comment>
<dbReference type="UniPathway" id="UPA00344"/>
<dbReference type="AlphaFoldDB" id="A0A222P054"/>
<dbReference type="SMART" id="SM00852">
    <property type="entry name" value="MoCF_biosynth"/>
    <property type="match status" value="1"/>
</dbReference>
<organism evidence="5 6">
    <name type="scientific">Legionella clemsonensis</name>
    <dbReference type="NCBI Taxonomy" id="1867846"/>
    <lineage>
        <taxon>Bacteria</taxon>
        <taxon>Pseudomonadati</taxon>
        <taxon>Pseudomonadota</taxon>
        <taxon>Gammaproteobacteria</taxon>
        <taxon>Legionellales</taxon>
        <taxon>Legionellaceae</taxon>
        <taxon>Legionella</taxon>
    </lineage>
</organism>
<dbReference type="OrthoDB" id="9794429at2"/>
<evidence type="ECO:0000256" key="2">
    <source>
        <dbReference type="ARBA" id="ARBA00023150"/>
    </source>
</evidence>
<dbReference type="Gene3D" id="3.40.980.10">
    <property type="entry name" value="MoaB/Mog-like domain"/>
    <property type="match status" value="1"/>
</dbReference>
<comment type="pathway">
    <text evidence="1">Cofactor biosynthesis; molybdopterin biosynthesis.</text>
</comment>